<evidence type="ECO:0000256" key="1">
    <source>
        <dbReference type="SAM" id="SignalP"/>
    </source>
</evidence>
<dbReference type="RefSeq" id="WP_165973764.1">
    <property type="nucleotide sequence ID" value="NZ_SLZQ01000004.1"/>
</dbReference>
<protein>
    <submittedName>
        <fullName evidence="3">Serine aminopeptidase S33 family</fullName>
    </submittedName>
</protein>
<dbReference type="EMBL" id="SLZQ01000004">
    <property type="protein sequence ID" value="TCS37395.1"/>
    <property type="molecule type" value="Genomic_DNA"/>
</dbReference>
<keyword evidence="1" id="KW-0732">Signal</keyword>
<dbReference type="PROSITE" id="PS51257">
    <property type="entry name" value="PROKAR_LIPOPROTEIN"/>
    <property type="match status" value="1"/>
</dbReference>
<gene>
    <name evidence="3" type="ORF">EDC30_104198</name>
</gene>
<dbReference type="Gene3D" id="3.40.50.1820">
    <property type="entry name" value="alpha/beta hydrolase"/>
    <property type="match status" value="1"/>
</dbReference>
<accession>A0A4R3HYT4</accession>
<evidence type="ECO:0000313" key="4">
    <source>
        <dbReference type="Proteomes" id="UP000295382"/>
    </source>
</evidence>
<feature type="domain" description="Serine aminopeptidase S33" evidence="2">
    <location>
        <begin position="87"/>
        <end position="190"/>
    </location>
</feature>
<dbReference type="Proteomes" id="UP000295382">
    <property type="component" value="Unassembled WGS sequence"/>
</dbReference>
<comment type="caution">
    <text evidence="3">The sequence shown here is derived from an EMBL/GenBank/DDBJ whole genome shotgun (WGS) entry which is preliminary data.</text>
</comment>
<dbReference type="SUPFAM" id="SSF53474">
    <property type="entry name" value="alpha/beta-Hydrolases"/>
    <property type="match status" value="1"/>
</dbReference>
<organism evidence="3 4">
    <name type="scientific">Paucimonas lemoignei</name>
    <name type="common">Pseudomonas lemoignei</name>
    <dbReference type="NCBI Taxonomy" id="29443"/>
    <lineage>
        <taxon>Bacteria</taxon>
        <taxon>Pseudomonadati</taxon>
        <taxon>Pseudomonadota</taxon>
        <taxon>Betaproteobacteria</taxon>
        <taxon>Burkholderiales</taxon>
        <taxon>Burkholderiaceae</taxon>
        <taxon>Paucimonas</taxon>
    </lineage>
</organism>
<dbReference type="GO" id="GO:0004177">
    <property type="term" value="F:aminopeptidase activity"/>
    <property type="evidence" value="ECO:0007669"/>
    <property type="project" value="UniProtKB-KW"/>
</dbReference>
<evidence type="ECO:0000313" key="3">
    <source>
        <dbReference type="EMBL" id="TCS37395.1"/>
    </source>
</evidence>
<evidence type="ECO:0000259" key="2">
    <source>
        <dbReference type="Pfam" id="PF12146"/>
    </source>
</evidence>
<dbReference type="InterPro" id="IPR022742">
    <property type="entry name" value="Hydrolase_4"/>
</dbReference>
<feature type="chain" id="PRO_5020615361" evidence="1">
    <location>
        <begin position="21"/>
        <end position="450"/>
    </location>
</feature>
<keyword evidence="3" id="KW-0378">Hydrolase</keyword>
<proteinExistence type="predicted"/>
<dbReference type="AlphaFoldDB" id="A0A4R3HYT4"/>
<dbReference type="InterPro" id="IPR029058">
    <property type="entry name" value="AB_hydrolase_fold"/>
</dbReference>
<keyword evidence="4" id="KW-1185">Reference proteome</keyword>
<reference evidence="3 4" key="1">
    <citation type="submission" date="2019-03" db="EMBL/GenBank/DDBJ databases">
        <title>Genomic Encyclopedia of Type Strains, Phase IV (KMG-IV): sequencing the most valuable type-strain genomes for metagenomic binning, comparative biology and taxonomic classification.</title>
        <authorList>
            <person name="Goeker M."/>
        </authorList>
    </citation>
    <scope>NUCLEOTIDE SEQUENCE [LARGE SCALE GENOMIC DNA]</scope>
    <source>
        <strain evidence="3 4">DSM 7445</strain>
    </source>
</reference>
<feature type="signal peptide" evidence="1">
    <location>
        <begin position="1"/>
        <end position="20"/>
    </location>
</feature>
<name>A0A4R3HYT4_PAULE</name>
<keyword evidence="3" id="KW-0031">Aminopeptidase</keyword>
<sequence length="450" mass="47640">MTIARRLLTMLGLAGATLLAGCGGGSSSPEAALTSGASTAVTTTTTTTLSPVATLGEGAVIINGTSPSDPKESIYVRKVGHGPHTIVLVPGNNTSGATFEGMLAAFRAVDAFNDAYTVYTFDYRGSGKSSYNRKITSLRDFALDFEKVMNSIADFPTSGVTLVGYSLGFGVALEMVIANPNRYANLVGLAGIGTRGVRVSFNAGQAGTDPLGQVWADGDWVPVTDDAKGIVATEFQQRSWQGDQRTFTNVQNIWDMLVYNDILKYDITQAFTPAAITDPAFRSSPNYTNSLYDGFNIQYMPESLYYAHKFNVSGSNVVKPVANGDGTPVTIPGDGRLGTLLSGKKAMLAKASTDFATWRGDQVIYDNYTATSKYDLKQAGATVDAVMINPNQGFDHGFPVGKPLETVRLIDAFIKGTLTAASAPTALGGATVNFYPNAETAWETSVFTGL</sequence>
<dbReference type="Pfam" id="PF12146">
    <property type="entry name" value="Hydrolase_4"/>
    <property type="match status" value="1"/>
</dbReference>
<keyword evidence="3" id="KW-0645">Protease</keyword>